<name>A0A1G5K0B3_9FIRM</name>
<organism evidence="2 3">
    <name type="scientific">Alkaliphilus peptidifermentans DSM 18978</name>
    <dbReference type="NCBI Taxonomy" id="1120976"/>
    <lineage>
        <taxon>Bacteria</taxon>
        <taxon>Bacillati</taxon>
        <taxon>Bacillota</taxon>
        <taxon>Clostridia</taxon>
        <taxon>Peptostreptococcales</taxon>
        <taxon>Natronincolaceae</taxon>
        <taxon>Alkaliphilus</taxon>
    </lineage>
</organism>
<dbReference type="RefSeq" id="WP_091545451.1">
    <property type="nucleotide sequence ID" value="NZ_FMUS01000022.1"/>
</dbReference>
<keyword evidence="1" id="KW-0812">Transmembrane</keyword>
<dbReference type="Pfam" id="PF08905">
    <property type="entry name" value="DUF1850"/>
    <property type="match status" value="1"/>
</dbReference>
<proteinExistence type="predicted"/>
<dbReference type="OrthoDB" id="4304at2"/>
<feature type="transmembrane region" description="Helical" evidence="1">
    <location>
        <begin position="20"/>
        <end position="41"/>
    </location>
</feature>
<keyword evidence="3" id="KW-1185">Reference proteome</keyword>
<dbReference type="STRING" id="1120976.SAMN03080606_03138"/>
<dbReference type="AlphaFoldDB" id="A0A1G5K0B3"/>
<dbReference type="Proteomes" id="UP000198636">
    <property type="component" value="Unassembled WGS sequence"/>
</dbReference>
<evidence type="ECO:0000256" key="1">
    <source>
        <dbReference type="SAM" id="Phobius"/>
    </source>
</evidence>
<evidence type="ECO:0008006" key="4">
    <source>
        <dbReference type="Google" id="ProtNLM"/>
    </source>
</evidence>
<dbReference type="EMBL" id="FMUS01000022">
    <property type="protein sequence ID" value="SCY93530.1"/>
    <property type="molecule type" value="Genomic_DNA"/>
</dbReference>
<sequence>MKLSNNKVGKGYRLFRCPHLFITFLFLIVIIFICFIVRPVYSVKLYSENTTINQFIVKENSEIYIDYTHSVMKTPVRDVFEIKRNNTFLLTRTEYSSFGAGLPTENYGTIKLVDGVYINSGINKELTNISLRVGVIANHRLSFEDGRSIYLKDYVEGGSLITIKPVRISKLQAFFIEGRNRSGR</sequence>
<evidence type="ECO:0000313" key="3">
    <source>
        <dbReference type="Proteomes" id="UP000198636"/>
    </source>
</evidence>
<keyword evidence="1" id="KW-0472">Membrane</keyword>
<gene>
    <name evidence="2" type="ORF">SAMN03080606_03138</name>
</gene>
<protein>
    <recommendedName>
        <fullName evidence="4">DUF1850 domain-containing protein</fullName>
    </recommendedName>
</protein>
<dbReference type="InterPro" id="IPR015001">
    <property type="entry name" value="DUF1850"/>
</dbReference>
<evidence type="ECO:0000313" key="2">
    <source>
        <dbReference type="EMBL" id="SCY93530.1"/>
    </source>
</evidence>
<keyword evidence="1" id="KW-1133">Transmembrane helix</keyword>
<accession>A0A1G5K0B3</accession>
<reference evidence="2 3" key="1">
    <citation type="submission" date="2016-10" db="EMBL/GenBank/DDBJ databases">
        <authorList>
            <person name="de Groot N.N."/>
        </authorList>
    </citation>
    <scope>NUCLEOTIDE SEQUENCE [LARGE SCALE GENOMIC DNA]</scope>
    <source>
        <strain evidence="2 3">DSM 18978</strain>
    </source>
</reference>